<sequence length="277" mass="29370">MIDRFRHSPILTALATAISAAVLTSAPAQANPVPPETHCSAPVVLVHDTGRNDSEFSGLAAELHRANFCTKTFTYGASTATPLLGRTGITAAGLSRIEDSAAELSRFLDPLGPAPISIVAHGAGSLVAQYVLQHQHPTPKIRTFVTIGPMWQGTDIGQLREIENLSRAIGTYDTVLAAETPLIDPLCGGCREIISGSSFLTELHHNEFPTAGIDYTDIVTTADGLVVPPQQATPGIRSVTVQQSAPRHTTDHFALPDDSVVQRLTVDALRHPIGPLT</sequence>
<evidence type="ECO:0008006" key="4">
    <source>
        <dbReference type="Google" id="ProtNLM"/>
    </source>
</evidence>
<protein>
    <recommendedName>
        <fullName evidence="4">Lipase</fullName>
    </recommendedName>
</protein>
<gene>
    <name evidence="2" type="ORF">NRB20_47270</name>
</gene>
<dbReference type="Gene3D" id="3.40.50.1820">
    <property type="entry name" value="alpha/beta hydrolase"/>
    <property type="match status" value="1"/>
</dbReference>
<feature type="chain" id="PRO_5029624314" description="Lipase" evidence="1">
    <location>
        <begin position="31"/>
        <end position="277"/>
    </location>
</feature>
<comment type="caution">
    <text evidence="2">The sequence shown here is derived from an EMBL/GenBank/DDBJ whole genome shotgun (WGS) entry which is preliminary data.</text>
</comment>
<feature type="signal peptide" evidence="1">
    <location>
        <begin position="1"/>
        <end position="30"/>
    </location>
</feature>
<name>A0A7K0D9S2_9NOCA</name>
<keyword evidence="1" id="KW-0732">Signal</keyword>
<evidence type="ECO:0000313" key="2">
    <source>
        <dbReference type="EMBL" id="MQY21614.1"/>
    </source>
</evidence>
<organism evidence="2 3">
    <name type="scientific">Nocardia macrotermitis</name>
    <dbReference type="NCBI Taxonomy" id="2585198"/>
    <lineage>
        <taxon>Bacteria</taxon>
        <taxon>Bacillati</taxon>
        <taxon>Actinomycetota</taxon>
        <taxon>Actinomycetes</taxon>
        <taxon>Mycobacteriales</taxon>
        <taxon>Nocardiaceae</taxon>
        <taxon>Nocardia</taxon>
    </lineage>
</organism>
<dbReference type="InterPro" id="IPR029058">
    <property type="entry name" value="AB_hydrolase_fold"/>
</dbReference>
<proteinExistence type="predicted"/>
<accession>A0A7K0D9S2</accession>
<dbReference type="AlphaFoldDB" id="A0A7K0D9S2"/>
<dbReference type="SUPFAM" id="SSF53474">
    <property type="entry name" value="alpha/beta-Hydrolases"/>
    <property type="match status" value="1"/>
</dbReference>
<dbReference type="Proteomes" id="UP000438448">
    <property type="component" value="Unassembled WGS sequence"/>
</dbReference>
<evidence type="ECO:0000313" key="3">
    <source>
        <dbReference type="Proteomes" id="UP000438448"/>
    </source>
</evidence>
<keyword evidence="3" id="KW-1185">Reference proteome</keyword>
<reference evidence="2 3" key="1">
    <citation type="submission" date="2019-10" db="EMBL/GenBank/DDBJ databases">
        <title>Nocardia macrotermitis sp. nov. and Nocardia aurantia sp. nov., isolated from the gut of fungus growing-termite Macrotermes natalensis.</title>
        <authorList>
            <person name="Benndorf R."/>
            <person name="Schwitalla J."/>
            <person name="Martin K."/>
            <person name="De Beer W."/>
            <person name="Kaster A.-K."/>
            <person name="Vollmers J."/>
            <person name="Poulsen M."/>
            <person name="Beemelmanns C."/>
        </authorList>
    </citation>
    <scope>NUCLEOTIDE SEQUENCE [LARGE SCALE GENOMIC DNA]</scope>
    <source>
        <strain evidence="2 3">RB20</strain>
    </source>
</reference>
<evidence type="ECO:0000256" key="1">
    <source>
        <dbReference type="SAM" id="SignalP"/>
    </source>
</evidence>
<dbReference type="EMBL" id="WEGK01000010">
    <property type="protein sequence ID" value="MQY21614.1"/>
    <property type="molecule type" value="Genomic_DNA"/>
</dbReference>